<evidence type="ECO:0000313" key="2">
    <source>
        <dbReference type="Proteomes" id="UP001163846"/>
    </source>
</evidence>
<reference evidence="1" key="1">
    <citation type="submission" date="2022-08" db="EMBL/GenBank/DDBJ databases">
        <authorList>
            <consortium name="DOE Joint Genome Institute"/>
            <person name="Min B."/>
            <person name="Riley R."/>
            <person name="Sierra-Patev S."/>
            <person name="Naranjo-Ortiz M."/>
            <person name="Looney B."/>
            <person name="Konkel Z."/>
            <person name="Slot J.C."/>
            <person name="Sakamoto Y."/>
            <person name="Steenwyk J.L."/>
            <person name="Rokas A."/>
            <person name="Carro J."/>
            <person name="Camarero S."/>
            <person name="Ferreira P."/>
            <person name="Molpeceres G."/>
            <person name="Ruiz-Duenas F.J."/>
            <person name="Serrano A."/>
            <person name="Henrissat B."/>
            <person name="Drula E."/>
            <person name="Hughes K.W."/>
            <person name="Mata J.L."/>
            <person name="Ishikawa N.K."/>
            <person name="Vargas-Isla R."/>
            <person name="Ushijima S."/>
            <person name="Smith C.A."/>
            <person name="Ahrendt S."/>
            <person name="Andreopoulos W."/>
            <person name="He G."/>
            <person name="Labutti K."/>
            <person name="Lipzen A."/>
            <person name="Ng V."/>
            <person name="Sandor L."/>
            <person name="Barry K."/>
            <person name="Martinez A.T."/>
            <person name="Xiao Y."/>
            <person name="Gibbons J.G."/>
            <person name="Terashima K."/>
            <person name="Hibbett D.S."/>
            <person name="Grigoriev I.V."/>
        </authorList>
    </citation>
    <scope>NUCLEOTIDE SEQUENCE</scope>
    <source>
        <strain evidence="1">TFB9207</strain>
    </source>
</reference>
<comment type="caution">
    <text evidence="1">The sequence shown here is derived from an EMBL/GenBank/DDBJ whole genome shotgun (WGS) entry which is preliminary data.</text>
</comment>
<name>A0AA38P728_9AGAR</name>
<keyword evidence="2" id="KW-1185">Reference proteome</keyword>
<organism evidence="1 2">
    <name type="scientific">Lentinula raphanica</name>
    <dbReference type="NCBI Taxonomy" id="153919"/>
    <lineage>
        <taxon>Eukaryota</taxon>
        <taxon>Fungi</taxon>
        <taxon>Dikarya</taxon>
        <taxon>Basidiomycota</taxon>
        <taxon>Agaricomycotina</taxon>
        <taxon>Agaricomycetes</taxon>
        <taxon>Agaricomycetidae</taxon>
        <taxon>Agaricales</taxon>
        <taxon>Marasmiineae</taxon>
        <taxon>Omphalotaceae</taxon>
        <taxon>Lentinula</taxon>
    </lineage>
</organism>
<proteinExistence type="predicted"/>
<gene>
    <name evidence="1" type="ORF">F5878DRAFT_539528</name>
</gene>
<feature type="non-terminal residue" evidence="1">
    <location>
        <position position="1"/>
    </location>
</feature>
<sequence length="232" mass="25943">HRSLSWKMLHNAIIGPVATDHPYFQAFIQGLLLPCKSIDLDLSQLAASYFGGTSEFVMSLLETRISGNYSALRLEYTDTICAATRTALRDACEGIPGWDRFDFEIIVREFLEGSGLPCPSLMTELQGRFDDVVTLEGASEKSYRMRMFCWATTGSPQIFTDGSPIEVTRLLEHGTIAFKTCTRMMQVPASYLLKLLGASHDNGLEPSRDVKDRIFHWFLVQLLSAIGSYNVV</sequence>
<dbReference type="Proteomes" id="UP001163846">
    <property type="component" value="Unassembled WGS sequence"/>
</dbReference>
<accession>A0AA38P728</accession>
<evidence type="ECO:0000313" key="1">
    <source>
        <dbReference type="EMBL" id="KAJ3837371.1"/>
    </source>
</evidence>
<dbReference type="AlphaFoldDB" id="A0AA38P728"/>
<protein>
    <submittedName>
        <fullName evidence="1">Uncharacterized protein</fullName>
    </submittedName>
</protein>
<dbReference type="EMBL" id="MU806250">
    <property type="protein sequence ID" value="KAJ3837371.1"/>
    <property type="molecule type" value="Genomic_DNA"/>
</dbReference>